<sequence>MVSVGFPWKTTPASRIVHLAQVVLQLTAAVIAIGLNASDIADGPTNTGASVYAIVIGSLSTLTAILFAIDILIPFPSRLWLLWVLFWQWVLAFAWTGVIAAFRGKDFDNRSTRIQVTAGFNIANMLLWLTGSAFGTITMCFRRKLGGEKPDDASSSHDLPEHSGCDEPL</sequence>
<evidence type="ECO:0008006" key="5">
    <source>
        <dbReference type="Google" id="ProtNLM"/>
    </source>
</evidence>
<dbReference type="PANTHER" id="PTHR42083:SF1">
    <property type="entry name" value="MARVEL DOMAIN-CONTAINING PROTEIN"/>
    <property type="match status" value="1"/>
</dbReference>
<dbReference type="Proteomes" id="UP000053789">
    <property type="component" value="Unassembled WGS sequence"/>
</dbReference>
<feature type="transmembrane region" description="Helical" evidence="2">
    <location>
        <begin position="122"/>
        <end position="141"/>
    </location>
</feature>
<keyword evidence="2" id="KW-0472">Membrane</keyword>
<dbReference type="EMBL" id="KN846986">
    <property type="protein sequence ID" value="KIW93688.1"/>
    <property type="molecule type" value="Genomic_DNA"/>
</dbReference>
<feature type="transmembrane region" description="Helical" evidence="2">
    <location>
        <begin position="80"/>
        <end position="102"/>
    </location>
</feature>
<evidence type="ECO:0000313" key="3">
    <source>
        <dbReference type="EMBL" id="KIW93688.1"/>
    </source>
</evidence>
<gene>
    <name evidence="3" type="ORF">Z519_05002</name>
</gene>
<keyword evidence="2" id="KW-1133">Transmembrane helix</keyword>
<dbReference type="AlphaFoldDB" id="A0A0D2HK77"/>
<evidence type="ECO:0000313" key="4">
    <source>
        <dbReference type="Proteomes" id="UP000053789"/>
    </source>
</evidence>
<evidence type="ECO:0000256" key="2">
    <source>
        <dbReference type="SAM" id="Phobius"/>
    </source>
</evidence>
<name>A0A0D2HK77_CLAB1</name>
<keyword evidence="2" id="KW-0812">Transmembrane</keyword>
<reference evidence="3" key="1">
    <citation type="submission" date="2015-01" db="EMBL/GenBank/DDBJ databases">
        <title>The Genome Sequence of Cladophialophora bantiana CBS 173.52.</title>
        <authorList>
            <consortium name="The Broad Institute Genomics Platform"/>
            <person name="Cuomo C."/>
            <person name="de Hoog S."/>
            <person name="Gorbushina A."/>
            <person name="Stielow B."/>
            <person name="Teixiera M."/>
            <person name="Abouelleil A."/>
            <person name="Chapman S.B."/>
            <person name="Priest M."/>
            <person name="Young S.K."/>
            <person name="Wortman J."/>
            <person name="Nusbaum C."/>
            <person name="Birren B."/>
        </authorList>
    </citation>
    <scope>NUCLEOTIDE SEQUENCE [LARGE SCALE GENOMIC DNA]</scope>
    <source>
        <strain evidence="3">CBS 173.52</strain>
    </source>
</reference>
<dbReference type="RefSeq" id="XP_016620357.1">
    <property type="nucleotide sequence ID" value="XM_016762744.1"/>
</dbReference>
<dbReference type="GeneID" id="27697930"/>
<feature type="transmembrane region" description="Helical" evidence="2">
    <location>
        <begin position="49"/>
        <end position="73"/>
    </location>
</feature>
<dbReference type="PANTHER" id="PTHR42083">
    <property type="entry name" value="MARVEL DOMAIN-CONTAINING PROTEIN"/>
    <property type="match status" value="1"/>
</dbReference>
<feature type="region of interest" description="Disordered" evidence="1">
    <location>
        <begin position="148"/>
        <end position="169"/>
    </location>
</feature>
<dbReference type="HOGENOM" id="CLU_1532551_0_0_1"/>
<evidence type="ECO:0000256" key="1">
    <source>
        <dbReference type="SAM" id="MobiDB-lite"/>
    </source>
</evidence>
<accession>A0A0D2HK77</accession>
<keyword evidence="4" id="KW-1185">Reference proteome</keyword>
<protein>
    <recommendedName>
        <fullName evidence="5">MARVEL domain-containing protein</fullName>
    </recommendedName>
</protein>
<proteinExistence type="predicted"/>
<dbReference type="OrthoDB" id="5363290at2759"/>
<dbReference type="VEuPathDB" id="FungiDB:Z519_05002"/>
<organism evidence="3 4">
    <name type="scientific">Cladophialophora bantiana (strain ATCC 10958 / CBS 173.52 / CDC B-1940 / NIH 8579)</name>
    <name type="common">Xylohypha bantiana</name>
    <dbReference type="NCBI Taxonomy" id="1442370"/>
    <lineage>
        <taxon>Eukaryota</taxon>
        <taxon>Fungi</taxon>
        <taxon>Dikarya</taxon>
        <taxon>Ascomycota</taxon>
        <taxon>Pezizomycotina</taxon>
        <taxon>Eurotiomycetes</taxon>
        <taxon>Chaetothyriomycetidae</taxon>
        <taxon>Chaetothyriales</taxon>
        <taxon>Herpotrichiellaceae</taxon>
        <taxon>Cladophialophora</taxon>
    </lineage>
</organism>
<feature type="transmembrane region" description="Helical" evidence="2">
    <location>
        <begin position="16"/>
        <end position="37"/>
    </location>
</feature>